<dbReference type="eggNOG" id="ENOG5032Z4N">
    <property type="taxonomic scope" value="Bacteria"/>
</dbReference>
<reference evidence="3" key="1">
    <citation type="journal article" date="2011" name="J. Bacteriol.">
        <title>Complete genome of the cellulolytic ruminal bacterium Ruminococcus albus 7.</title>
        <authorList>
            <person name="Suen G."/>
            <person name="Stevenson D.M."/>
            <person name="Bruce D.C."/>
            <person name="Chertkov O."/>
            <person name="Copeland A."/>
            <person name="Cheng J.F."/>
            <person name="Detter C."/>
            <person name="Detter J.C."/>
            <person name="Goodwin L.A."/>
            <person name="Han C.S."/>
            <person name="Hauser L.J."/>
            <person name="Ivanova N.N."/>
            <person name="Kyrpides N.C."/>
            <person name="Land M.L."/>
            <person name="Lapidus A."/>
            <person name="Lucas S."/>
            <person name="Ovchinnikova G."/>
            <person name="Pitluck S."/>
            <person name="Tapia R."/>
            <person name="Woyke T."/>
            <person name="Boyum J."/>
            <person name="Mead D."/>
            <person name="Weimer P.J."/>
        </authorList>
    </citation>
    <scope>NUCLEOTIDE SEQUENCE [LARGE SCALE GENOMIC DNA]</scope>
    <source>
        <strain evidence="3">ATCC 27210 / DSM 20455 / JCM 14654 / NCDO 2250 / 7</strain>
        <plasmid evidence="3">pRUMAL01</plasmid>
    </source>
</reference>
<organism evidence="2 3">
    <name type="scientific">Ruminococcus albus (strain ATCC 27210 / DSM 20455 / JCM 14654 / NCDO 2250 / 7)</name>
    <dbReference type="NCBI Taxonomy" id="697329"/>
    <lineage>
        <taxon>Bacteria</taxon>
        <taxon>Bacillati</taxon>
        <taxon>Bacillota</taxon>
        <taxon>Clostridia</taxon>
        <taxon>Eubacteriales</taxon>
        <taxon>Oscillospiraceae</taxon>
        <taxon>Ruminococcus</taxon>
    </lineage>
</organism>
<dbReference type="HOGENOM" id="CLU_778195_0_0_9"/>
<proteinExistence type="predicted"/>
<keyword evidence="2" id="KW-0614">Plasmid</keyword>
<evidence type="ECO:0000256" key="1">
    <source>
        <dbReference type="SAM" id="MobiDB-lite"/>
    </source>
</evidence>
<dbReference type="RefSeq" id="WP_013483429.1">
    <property type="nucleotide sequence ID" value="NC_014824.1"/>
</dbReference>
<dbReference type="KEGG" id="ral:Rumal_3426"/>
<dbReference type="AlphaFoldDB" id="E6UJN3"/>
<gene>
    <name evidence="2" type="ordered locus">Rumal_3426</name>
</gene>
<evidence type="ECO:0000313" key="2">
    <source>
        <dbReference type="EMBL" id="ADU23879.1"/>
    </source>
</evidence>
<evidence type="ECO:0000313" key="3">
    <source>
        <dbReference type="Proteomes" id="UP000006919"/>
    </source>
</evidence>
<accession>E6UJN3</accession>
<sequence precursor="true">MITITAALCLTLSACGTTSGEQNEEKQTNALTKTAESSEKAESIIQTENETRSDENTEKESVHLDYGDEEAFEAALNSGDDLNGKTVSIIAQELHPESIYGYNIWAGIHLNFVSSDDPNVQVGDVLTVRITNVELVDQSWIISYEMVENAVEDEYTITAENLPDTNEEPEEDTPNAYESNKYYEIIDAASWINSIGNTVIVHKIQAKQDVSISASLIAYSEDGSVVGKGSDDITLTKGQVNYFEYHFSGDISGAKLRANATAKSDGLFTGARNAVELVQCDIAGEEVFLTFKQTADELGGFAKFKLLLYKDDQIVGTRDGHFDVYAKNLNGKGATDVADITVYETDFNRVEVIIEP</sequence>
<protein>
    <submittedName>
        <fullName evidence="2">Uncharacterized protein</fullName>
    </submittedName>
</protein>
<dbReference type="EMBL" id="CP002404">
    <property type="protein sequence ID" value="ADU23879.1"/>
    <property type="molecule type" value="Genomic_DNA"/>
</dbReference>
<name>E6UJN3_RUMA7</name>
<feature type="compositionally biased region" description="Basic and acidic residues" evidence="1">
    <location>
        <begin position="49"/>
        <end position="61"/>
    </location>
</feature>
<geneLocation type="plasmid" evidence="2 3">
    <name>pRUMAL01</name>
</geneLocation>
<dbReference type="Proteomes" id="UP000006919">
    <property type="component" value="Plasmid pRUMAL01"/>
</dbReference>
<feature type="region of interest" description="Disordered" evidence="1">
    <location>
        <begin position="18"/>
        <end position="61"/>
    </location>
</feature>